<dbReference type="InterPro" id="IPR050187">
    <property type="entry name" value="Lipid_Phosphate_FormReg"/>
</dbReference>
<keyword evidence="7" id="KW-1185">Reference proteome</keyword>
<evidence type="ECO:0000313" key="7">
    <source>
        <dbReference type="Proteomes" id="UP000292447"/>
    </source>
</evidence>
<evidence type="ECO:0000256" key="2">
    <source>
        <dbReference type="ARBA" id="ARBA00022741"/>
    </source>
</evidence>
<organism evidence="6 7">
    <name type="scientific">Metschnikowia aff. pulcherrima</name>
    <dbReference type="NCBI Taxonomy" id="2163413"/>
    <lineage>
        <taxon>Eukaryota</taxon>
        <taxon>Fungi</taxon>
        <taxon>Dikarya</taxon>
        <taxon>Ascomycota</taxon>
        <taxon>Saccharomycotina</taxon>
        <taxon>Pichiomycetes</taxon>
        <taxon>Metschnikowiaceae</taxon>
        <taxon>Metschnikowia</taxon>
    </lineage>
</organism>
<dbReference type="Pfam" id="PF19279">
    <property type="entry name" value="YegS_C"/>
    <property type="match status" value="1"/>
</dbReference>
<proteinExistence type="predicted"/>
<keyword evidence="4" id="KW-0067">ATP-binding</keyword>
<dbReference type="Proteomes" id="UP000292447">
    <property type="component" value="Chromosome III"/>
</dbReference>
<dbReference type="SMART" id="SM00046">
    <property type="entry name" value="DAGKc"/>
    <property type="match status" value="1"/>
</dbReference>
<evidence type="ECO:0000259" key="5">
    <source>
        <dbReference type="PROSITE" id="PS50146"/>
    </source>
</evidence>
<dbReference type="EMBL" id="CP034458">
    <property type="protein sequence ID" value="QBM88774.1"/>
    <property type="molecule type" value="Genomic_DNA"/>
</dbReference>
<dbReference type="Gene3D" id="3.40.50.10330">
    <property type="entry name" value="Probable inorganic polyphosphate/atp-NAD kinase, domain 1"/>
    <property type="match status" value="1"/>
</dbReference>
<dbReference type="AlphaFoldDB" id="A0A4P6XSG9"/>
<feature type="domain" description="DAGKc" evidence="5">
    <location>
        <begin position="179"/>
        <end position="318"/>
    </location>
</feature>
<evidence type="ECO:0000256" key="4">
    <source>
        <dbReference type="ARBA" id="ARBA00022840"/>
    </source>
</evidence>
<evidence type="ECO:0000313" key="6">
    <source>
        <dbReference type="EMBL" id="QBM88774.1"/>
    </source>
</evidence>
<gene>
    <name evidence="6" type="primary">MPUL0C07550</name>
    <name evidence="6" type="ORF">METSCH_C07550</name>
</gene>
<dbReference type="InterPro" id="IPR016064">
    <property type="entry name" value="NAD/diacylglycerol_kinase_sf"/>
</dbReference>
<evidence type="ECO:0000256" key="3">
    <source>
        <dbReference type="ARBA" id="ARBA00022777"/>
    </source>
</evidence>
<dbReference type="PANTHER" id="PTHR12358">
    <property type="entry name" value="SPHINGOSINE KINASE"/>
    <property type="match status" value="1"/>
</dbReference>
<accession>A0A4P6XSG9</accession>
<sequence length="555" mass="61754">MHVSIINRINETHTERDAWRAHESHTHARAHGASHVVYPANTHFINPRQNPPSNPLIFLIFFANTMSGYLGALSELSGKATVGEYGVTIVKLQDSPAQCTLACFLTQLEPDLFETYHVPYQNVLWCEERAAGEIELAYAVDLGENVSLHTEVLSVGAYAHETHPDVAQQVLALAYKQSQPAPRVLVVLNNHGGQGNARKLYHTDILPVLRAAHVEYTYIETGYSRHATEIARELELDEYDIVACCSGDGVPHEIINGFFQRPDRARAFDQIALTQLPCGSGNALSLSSHGTSNAGRATLRMLKLARSRMDAMAVHQNGTTTLLFLSQAFGAIADADIGTEHLRWMGAVRFDLGVAHRLLAKTTYPCDLYVQYAMKDKSEIQGHYDKHRVTLSDTRPVQEEDLEPRFEDTSLPGWEQLPLYITDDLNIFYVGKMPYVLGDAQFFPAALPDDGCMDLVVTTAKTSFFKMAKLLFSVDRGGHVHSPDVLHAKIKAYKLVPRVRLDHHYLLVDGESFPVQPLQVEVLSKVLTVLLDDGFFVDTCFTQLEDGSVCVRESV</sequence>
<dbReference type="Pfam" id="PF00781">
    <property type="entry name" value="DAGK_cat"/>
    <property type="match status" value="1"/>
</dbReference>
<dbReference type="GO" id="GO:0016020">
    <property type="term" value="C:membrane"/>
    <property type="evidence" value="ECO:0007669"/>
    <property type="project" value="TreeGrafter"/>
</dbReference>
<dbReference type="GO" id="GO:0046512">
    <property type="term" value="P:sphingosine biosynthetic process"/>
    <property type="evidence" value="ECO:0007669"/>
    <property type="project" value="TreeGrafter"/>
</dbReference>
<protein>
    <submittedName>
        <fullName evidence="6">Sphingosine kinase</fullName>
    </submittedName>
</protein>
<keyword evidence="1" id="KW-0808">Transferase</keyword>
<evidence type="ECO:0000256" key="1">
    <source>
        <dbReference type="ARBA" id="ARBA00022679"/>
    </source>
</evidence>
<dbReference type="PANTHER" id="PTHR12358:SF31">
    <property type="entry name" value="ACYLGLYCEROL KINASE, MITOCHONDRIAL"/>
    <property type="match status" value="1"/>
</dbReference>
<dbReference type="Gene3D" id="2.60.200.40">
    <property type="match status" value="1"/>
</dbReference>
<keyword evidence="2" id="KW-0547">Nucleotide-binding</keyword>
<dbReference type="GO" id="GO:0001727">
    <property type="term" value="F:lipid kinase activity"/>
    <property type="evidence" value="ECO:0007669"/>
    <property type="project" value="TreeGrafter"/>
</dbReference>
<dbReference type="InterPro" id="IPR017438">
    <property type="entry name" value="ATP-NAD_kinase_N"/>
</dbReference>
<name>A0A4P6XSG9_9ASCO</name>
<dbReference type="GO" id="GO:0005737">
    <property type="term" value="C:cytoplasm"/>
    <property type="evidence" value="ECO:0007669"/>
    <property type="project" value="TreeGrafter"/>
</dbReference>
<dbReference type="InterPro" id="IPR045540">
    <property type="entry name" value="YegS/DAGK_C"/>
</dbReference>
<reference evidence="7" key="1">
    <citation type="submission" date="2019-03" db="EMBL/GenBank/DDBJ databases">
        <title>Snf2 controls pulcherriminic acid biosynthesis and connects pigmentation and antifungal activity of the yeast Metschnikowia pulcherrima.</title>
        <authorList>
            <person name="Gore-Lloyd D."/>
            <person name="Sumann I."/>
            <person name="Brachmann A.O."/>
            <person name="Schneeberger K."/>
            <person name="Ortiz-Merino R.A."/>
            <person name="Moreno-Beltran M."/>
            <person name="Schlaefli M."/>
            <person name="Kirner P."/>
            <person name="Santos Kron A."/>
            <person name="Wolfe K.H."/>
            <person name="Piel J."/>
            <person name="Ahrens C.H."/>
            <person name="Henk D."/>
            <person name="Freimoser F.M."/>
        </authorList>
    </citation>
    <scope>NUCLEOTIDE SEQUENCE [LARGE SCALE GENOMIC DNA]</scope>
    <source>
        <strain evidence="7">APC 1.2</strain>
    </source>
</reference>
<keyword evidence="3 6" id="KW-0418">Kinase</keyword>
<dbReference type="STRING" id="2163413.A0A4P6XSG9"/>
<dbReference type="SUPFAM" id="SSF111331">
    <property type="entry name" value="NAD kinase/diacylglycerol kinase-like"/>
    <property type="match status" value="1"/>
</dbReference>
<dbReference type="GO" id="GO:0005524">
    <property type="term" value="F:ATP binding"/>
    <property type="evidence" value="ECO:0007669"/>
    <property type="project" value="UniProtKB-KW"/>
</dbReference>
<dbReference type="InterPro" id="IPR001206">
    <property type="entry name" value="Diacylglycerol_kinase_cat_dom"/>
</dbReference>
<dbReference type="PROSITE" id="PS50146">
    <property type="entry name" value="DAGK"/>
    <property type="match status" value="1"/>
</dbReference>